<dbReference type="AlphaFoldDB" id="A0A2S7IKX5"/>
<dbReference type="Pfam" id="PF00144">
    <property type="entry name" value="Beta-lactamase"/>
    <property type="match status" value="1"/>
</dbReference>
<keyword evidence="6" id="KW-1185">Reference proteome</keyword>
<keyword evidence="5" id="KW-0378">Hydrolase</keyword>
<comment type="caution">
    <text evidence="5">The sequence shown here is derived from an EMBL/GenBank/DDBJ whole genome shotgun (WGS) entry which is preliminary data.</text>
</comment>
<dbReference type="PANTHER" id="PTHR46825:SF11">
    <property type="entry name" value="PENICILLIN-BINDING PROTEIN 4"/>
    <property type="match status" value="1"/>
</dbReference>
<evidence type="ECO:0000256" key="1">
    <source>
        <dbReference type="ARBA" id="ARBA00004370"/>
    </source>
</evidence>
<accession>A0A2S7IKX5</accession>
<feature type="domain" description="Beta-lactamase-related" evidence="4">
    <location>
        <begin position="77"/>
        <end position="386"/>
    </location>
</feature>
<keyword evidence="2" id="KW-0472">Membrane</keyword>
<evidence type="ECO:0000256" key="2">
    <source>
        <dbReference type="ARBA" id="ARBA00023136"/>
    </source>
</evidence>
<dbReference type="EMBL" id="PTRA01000001">
    <property type="protein sequence ID" value="PQA58403.1"/>
    <property type="molecule type" value="Genomic_DNA"/>
</dbReference>
<dbReference type="Gene3D" id="3.40.710.10">
    <property type="entry name" value="DD-peptidase/beta-lactamase superfamily"/>
    <property type="match status" value="1"/>
</dbReference>
<comment type="subcellular location">
    <subcellularLocation>
        <location evidence="1">Membrane</location>
    </subcellularLocation>
</comment>
<organism evidence="5 6">
    <name type="scientific">Siphonobacter curvatus</name>
    <dbReference type="NCBI Taxonomy" id="2094562"/>
    <lineage>
        <taxon>Bacteria</taxon>
        <taxon>Pseudomonadati</taxon>
        <taxon>Bacteroidota</taxon>
        <taxon>Cytophagia</taxon>
        <taxon>Cytophagales</taxon>
        <taxon>Cytophagaceae</taxon>
        <taxon>Siphonobacter</taxon>
    </lineage>
</organism>
<dbReference type="GO" id="GO:0016787">
    <property type="term" value="F:hydrolase activity"/>
    <property type="evidence" value="ECO:0007669"/>
    <property type="project" value="UniProtKB-KW"/>
</dbReference>
<dbReference type="PANTHER" id="PTHR46825">
    <property type="entry name" value="D-ALANYL-D-ALANINE-CARBOXYPEPTIDASE/ENDOPEPTIDASE AMPH"/>
    <property type="match status" value="1"/>
</dbReference>
<evidence type="ECO:0000313" key="6">
    <source>
        <dbReference type="Proteomes" id="UP000239590"/>
    </source>
</evidence>
<dbReference type="OrthoDB" id="9793489at2"/>
<dbReference type="InterPro" id="IPR050491">
    <property type="entry name" value="AmpC-like"/>
</dbReference>
<evidence type="ECO:0000256" key="3">
    <source>
        <dbReference type="SAM" id="MobiDB-lite"/>
    </source>
</evidence>
<dbReference type="InterPro" id="IPR001466">
    <property type="entry name" value="Beta-lactam-related"/>
</dbReference>
<sequence>MLFCTVTKLPITVSVARFCSVAIIWGLFSLLGCSQSPKEAATSVAVSNPAVAILNDSIAKRFNPAEASRKAGQLDTFFHNLHNRYGFNGTVLVAQYGKVIYKGAFGYKNLTLRDTLTTTTPFQLASVSKQFTAVAVMQLKEKGLLNYDDPVYKFIPNFPYDSSITIRLLLTHRSGLPSYQYGLEKYCDKTQPLSNQEVVDKLCLYKPVPYGRPNVRFHYNNTNYVLLSYIVEKLSGKPFSKYAEQNLFKPLGMNNTFVYDGTNTNLLMAAATGYTGGRRSLAIDYLDSVTGDKSLYSTAEDMFKWDRGLYTEQLISQKTLEEAFRPANDDSRLVTRNYGFGWRLQKIPNDQWLTFHTGWWHGFKNYFMRNRPDQSSIIMLSNVANSYLSQVKMVQAILYPDKARFFLRGENVDPETGDQMLAGEGMQGGGDVTPELSLSDLYKMLPVAPVVKHKVVHRKGRHHAVVKRGAKAKAPVKRKAPVKKKRRR</sequence>
<feature type="region of interest" description="Disordered" evidence="3">
    <location>
        <begin position="467"/>
        <end position="488"/>
    </location>
</feature>
<name>A0A2S7IKX5_9BACT</name>
<dbReference type="SUPFAM" id="SSF56601">
    <property type="entry name" value="beta-lactamase/transpeptidase-like"/>
    <property type="match status" value="1"/>
</dbReference>
<dbReference type="Proteomes" id="UP000239590">
    <property type="component" value="Unassembled WGS sequence"/>
</dbReference>
<dbReference type="InterPro" id="IPR012338">
    <property type="entry name" value="Beta-lactam/transpept-like"/>
</dbReference>
<reference evidence="6" key="1">
    <citation type="submission" date="2018-02" db="EMBL/GenBank/DDBJ databases">
        <title>Genome sequencing of Solimonas sp. HR-BB.</title>
        <authorList>
            <person name="Lee Y."/>
            <person name="Jeon C.O."/>
        </authorList>
    </citation>
    <scope>NUCLEOTIDE SEQUENCE [LARGE SCALE GENOMIC DNA]</scope>
    <source>
        <strain evidence="6">HR-U</strain>
    </source>
</reference>
<proteinExistence type="predicted"/>
<dbReference type="GO" id="GO:0016020">
    <property type="term" value="C:membrane"/>
    <property type="evidence" value="ECO:0007669"/>
    <property type="project" value="UniProtKB-SubCell"/>
</dbReference>
<gene>
    <name evidence="5" type="ORF">C5O19_01640</name>
</gene>
<protein>
    <submittedName>
        <fullName evidence="5">Serine hydrolase</fullName>
    </submittedName>
</protein>
<evidence type="ECO:0000259" key="4">
    <source>
        <dbReference type="Pfam" id="PF00144"/>
    </source>
</evidence>
<evidence type="ECO:0000313" key="5">
    <source>
        <dbReference type="EMBL" id="PQA58403.1"/>
    </source>
</evidence>